<gene>
    <name evidence="1" type="ORF">TR168349</name>
</gene>
<proteinExistence type="predicted"/>
<evidence type="ECO:0000313" key="1">
    <source>
        <dbReference type="EMBL" id="JAP48537.1"/>
    </source>
</evidence>
<reference evidence="1" key="1">
    <citation type="submission" date="2016-01" db="EMBL/GenBank/DDBJ databases">
        <title>Reference transcriptome for the parasite Schistocephalus solidus: insights into the molecular evolution of parasitism.</title>
        <authorList>
            <person name="Hebert F.O."/>
            <person name="Grambauer S."/>
            <person name="Barber I."/>
            <person name="Landry C.R."/>
            <person name="Aubin-Horth N."/>
        </authorList>
    </citation>
    <scope>NUCLEOTIDE SEQUENCE</scope>
</reference>
<organism evidence="1">
    <name type="scientific">Schistocephalus solidus</name>
    <name type="common">Tapeworm</name>
    <dbReference type="NCBI Taxonomy" id="70667"/>
    <lineage>
        <taxon>Eukaryota</taxon>
        <taxon>Metazoa</taxon>
        <taxon>Spiralia</taxon>
        <taxon>Lophotrochozoa</taxon>
        <taxon>Platyhelminthes</taxon>
        <taxon>Cestoda</taxon>
        <taxon>Eucestoda</taxon>
        <taxon>Diphyllobothriidea</taxon>
        <taxon>Diphyllobothriidae</taxon>
        <taxon>Schistocephalus</taxon>
    </lineage>
</organism>
<dbReference type="EMBL" id="GEEE01014688">
    <property type="protein sequence ID" value="JAP48537.1"/>
    <property type="molecule type" value="Transcribed_RNA"/>
</dbReference>
<name>A0A0X3PF59_SCHSO</name>
<sequence>MAHKLSYIQTTHSVTLFTDPLVGFTHKSSQTQTNRKQNSFVIKKMLRNSIQIAIIAAFLLISTEAATEQELKACVVAHSLIPFLGQYRVCCSYPTWMCGDKIAYGYGATWSEATENAGKTNGVNWFCRLFANCEGIKTVLG</sequence>
<accession>A0A0X3PF59</accession>
<protein>
    <submittedName>
        <fullName evidence="1">Uncharacterized protein</fullName>
    </submittedName>
</protein>
<dbReference type="AlphaFoldDB" id="A0A0X3PF59"/>